<dbReference type="Pfam" id="PF13635">
    <property type="entry name" value="DUF4143"/>
    <property type="match status" value="1"/>
</dbReference>
<evidence type="ECO:0000259" key="1">
    <source>
        <dbReference type="Pfam" id="PF13173"/>
    </source>
</evidence>
<dbReference type="InterPro" id="IPR025420">
    <property type="entry name" value="DUF4143"/>
</dbReference>
<dbReference type="PANTHER" id="PTHR43566">
    <property type="entry name" value="CONSERVED PROTEIN"/>
    <property type="match status" value="1"/>
</dbReference>
<dbReference type="SUPFAM" id="SSF52540">
    <property type="entry name" value="P-loop containing nucleoside triphosphate hydrolases"/>
    <property type="match status" value="1"/>
</dbReference>
<sequence length="266" mass="30910">MVFVGGPRQVGKTTMARGIIRDSFSDGEYFNWDFDEDRNDLLARKWKKNSDIVVFDELHKYPHWKNWIKGLYDVSDNNTSFLVTGSARLDVYRRGGDSLMGRYHYWRLHPFGLDEIPSGISANNALHRLMTVGGFPEPFLDGDEREARRWRRERFDRVIREDIRDLELVRNITLIGIFLDQLRKRVGSLLVISNLAADLQISHKTANSWLDILEKMYLIFTVKPYTKNLSRAIQKPPKAFFYDNADVIGDEGAVFENLVASHILKK</sequence>
<dbReference type="PANTHER" id="PTHR43566:SF1">
    <property type="entry name" value="AAA+ ATPASE DOMAIN-CONTAINING PROTEIN"/>
    <property type="match status" value="1"/>
</dbReference>
<comment type="caution">
    <text evidence="3">The sequence shown here is derived from an EMBL/GenBank/DDBJ whole genome shotgun (WGS) entry which is preliminary data.</text>
</comment>
<organism evidence="3 4">
    <name type="scientific">Candidatus Magnetoglobus multicellularis str. Araruama</name>
    <dbReference type="NCBI Taxonomy" id="890399"/>
    <lineage>
        <taxon>Bacteria</taxon>
        <taxon>Pseudomonadati</taxon>
        <taxon>Thermodesulfobacteriota</taxon>
        <taxon>Desulfobacteria</taxon>
        <taxon>Desulfobacterales</taxon>
        <taxon>Desulfobacteraceae</taxon>
        <taxon>Candidatus Magnetoglobus</taxon>
    </lineage>
</organism>
<dbReference type="InterPro" id="IPR027417">
    <property type="entry name" value="P-loop_NTPase"/>
</dbReference>
<dbReference type="AlphaFoldDB" id="A0A1V1P7R0"/>
<proteinExistence type="predicted"/>
<protein>
    <submittedName>
        <fullName evidence="3">ATPase</fullName>
    </submittedName>
</protein>
<feature type="domain" description="DUF4143" evidence="2">
    <location>
        <begin position="161"/>
        <end position="265"/>
    </location>
</feature>
<name>A0A1V1P7R0_9BACT</name>
<evidence type="ECO:0000259" key="2">
    <source>
        <dbReference type="Pfam" id="PF13635"/>
    </source>
</evidence>
<dbReference type="Pfam" id="PF13173">
    <property type="entry name" value="AAA_14"/>
    <property type="match status" value="1"/>
</dbReference>
<reference evidence="4" key="1">
    <citation type="submission" date="2012-11" db="EMBL/GenBank/DDBJ databases">
        <authorList>
            <person name="Lucero-Rivera Y.E."/>
            <person name="Tovar-Ramirez D."/>
        </authorList>
    </citation>
    <scope>NUCLEOTIDE SEQUENCE [LARGE SCALE GENOMIC DNA]</scope>
    <source>
        <strain evidence="4">Araruama</strain>
    </source>
</reference>
<gene>
    <name evidence="3" type="ORF">OMM_02880</name>
</gene>
<evidence type="ECO:0000313" key="4">
    <source>
        <dbReference type="Proteomes" id="UP000189670"/>
    </source>
</evidence>
<dbReference type="InterPro" id="IPR041682">
    <property type="entry name" value="AAA_14"/>
</dbReference>
<evidence type="ECO:0000313" key="3">
    <source>
        <dbReference type="EMBL" id="ETR70922.1"/>
    </source>
</evidence>
<feature type="domain" description="AAA" evidence="1">
    <location>
        <begin position="2"/>
        <end position="116"/>
    </location>
</feature>
<accession>A0A1V1P7R0</accession>
<dbReference type="EMBL" id="ATBP01000347">
    <property type="protein sequence ID" value="ETR70922.1"/>
    <property type="molecule type" value="Genomic_DNA"/>
</dbReference>
<dbReference type="Proteomes" id="UP000189670">
    <property type="component" value="Unassembled WGS sequence"/>
</dbReference>